<dbReference type="Pfam" id="PF13091">
    <property type="entry name" value="PLDc_2"/>
    <property type="match status" value="2"/>
</dbReference>
<feature type="domain" description="Phospholipase D-like" evidence="9">
    <location>
        <begin position="94"/>
        <end position="240"/>
    </location>
</feature>
<dbReference type="Gene3D" id="3.30.870.10">
    <property type="entry name" value="Endonuclease Chain A"/>
    <property type="match status" value="2"/>
</dbReference>
<evidence type="ECO:0000313" key="11">
    <source>
        <dbReference type="Proteomes" id="UP000297496"/>
    </source>
</evidence>
<dbReference type="EMBL" id="SRRO01000001">
    <property type="protein sequence ID" value="TGN62663.1"/>
    <property type="molecule type" value="Genomic_DNA"/>
</dbReference>
<dbReference type="Proteomes" id="UP000297496">
    <property type="component" value="Unassembled WGS sequence"/>
</dbReference>
<dbReference type="InterPro" id="IPR025202">
    <property type="entry name" value="PLD-like_dom"/>
</dbReference>
<dbReference type="PANTHER" id="PTHR43856">
    <property type="entry name" value="CARDIOLIPIN HYDROLASE"/>
    <property type="match status" value="1"/>
</dbReference>
<dbReference type="GO" id="GO:0016042">
    <property type="term" value="P:lipid catabolic process"/>
    <property type="evidence" value="ECO:0007669"/>
    <property type="project" value="UniProtKB-KW"/>
</dbReference>
<dbReference type="SUPFAM" id="SSF56024">
    <property type="entry name" value="Phospholipase D/nuclease"/>
    <property type="match status" value="2"/>
</dbReference>
<feature type="region of interest" description="Disordered" evidence="7">
    <location>
        <begin position="43"/>
        <end position="70"/>
    </location>
</feature>
<accession>A0A4Z1CI14</accession>
<evidence type="ECO:0000256" key="5">
    <source>
        <dbReference type="ARBA" id="ARBA00022963"/>
    </source>
</evidence>
<comment type="catalytic activity">
    <reaction evidence="1">
        <text>a 1,2-diacyl-sn-glycero-3-phosphocholine + H2O = a 1,2-diacyl-sn-glycero-3-phosphate + choline + H(+)</text>
        <dbReference type="Rhea" id="RHEA:14445"/>
        <dbReference type="ChEBI" id="CHEBI:15354"/>
        <dbReference type="ChEBI" id="CHEBI:15377"/>
        <dbReference type="ChEBI" id="CHEBI:15378"/>
        <dbReference type="ChEBI" id="CHEBI:57643"/>
        <dbReference type="ChEBI" id="CHEBI:58608"/>
        <dbReference type="EC" id="3.1.4.4"/>
    </reaction>
</comment>
<evidence type="ECO:0000259" key="9">
    <source>
        <dbReference type="Pfam" id="PF13091"/>
    </source>
</evidence>
<feature type="chain" id="PRO_5021199131" description="phospholipase D" evidence="8">
    <location>
        <begin position="25"/>
        <end position="444"/>
    </location>
</feature>
<evidence type="ECO:0000256" key="6">
    <source>
        <dbReference type="ARBA" id="ARBA00023098"/>
    </source>
</evidence>
<dbReference type="OrthoDB" id="3740959at2"/>
<keyword evidence="4" id="KW-0378">Hydrolase</keyword>
<protein>
    <recommendedName>
        <fullName evidence="3">phospholipase D</fullName>
        <ecNumber evidence="3">3.1.4.4</ecNumber>
    </recommendedName>
</protein>
<keyword evidence="8" id="KW-0732">Signal</keyword>
<evidence type="ECO:0000256" key="4">
    <source>
        <dbReference type="ARBA" id="ARBA00022801"/>
    </source>
</evidence>
<evidence type="ECO:0000256" key="3">
    <source>
        <dbReference type="ARBA" id="ARBA00012027"/>
    </source>
</evidence>
<dbReference type="PANTHER" id="PTHR43856:SF1">
    <property type="entry name" value="MITOCHONDRIAL CARDIOLIPIN HYDROLASE"/>
    <property type="match status" value="1"/>
</dbReference>
<dbReference type="AlphaFoldDB" id="A0A4Z1CI14"/>
<comment type="similarity">
    <text evidence="2">Belongs to the phospholipase D family.</text>
</comment>
<keyword evidence="11" id="KW-1185">Reference proteome</keyword>
<dbReference type="RefSeq" id="WP_135837211.1">
    <property type="nucleotide sequence ID" value="NZ_SRRO01000001.1"/>
</dbReference>
<dbReference type="CDD" id="cd00138">
    <property type="entry name" value="PLDc_SF"/>
    <property type="match status" value="1"/>
</dbReference>
<sequence>MRTSLLAATIAVGLATALATPALGAALGGDPVSSSTMTTRAAAQVSAAPDAPAAPAAEPPAASVIFNDPTGDRAAQNRIADHIRRAIEATPRHGTIRMAAYSFDRPDIADALAKACTQRQVTVQVVLNDNFVSGSSRELRRLLGADALSSRAACDPGSEAGPGAAPSFVKVCHASCRLGDRGNQHMKVYLFSSSGDQPHVVMLGSANLTGYAAGVHWNDLVTLTGSQQLYDDYGRVFDELAADRHVEAPEVRVTHGDVTTSVAAGASATPDSDAVAERLAGVTCDALPGTGEAGRTVVRISMYGWRGQRGLDLAQGVGRLSRAGCRVQALVSAAGPDVVETLLRAGVRVRSASLDVDGNVATGFEDSGWEHFVHEKWMSVDGTWDGTATRAVWTGSENWSDVSLLNDELVVMIPRPRIHDAYVAHFDTVWSGHSRELAPAPQQV</sequence>
<feature type="signal peptide" evidence="8">
    <location>
        <begin position="1"/>
        <end position="24"/>
    </location>
</feature>
<gene>
    <name evidence="10" type="ORF">EXE59_00855</name>
</gene>
<feature type="compositionally biased region" description="Low complexity" evidence="7">
    <location>
        <begin position="43"/>
        <end position="62"/>
    </location>
</feature>
<dbReference type="EC" id="3.1.4.4" evidence="3"/>
<evidence type="ECO:0000256" key="7">
    <source>
        <dbReference type="SAM" id="MobiDB-lite"/>
    </source>
</evidence>
<name>A0A4Z1CI14_9ACTN</name>
<organism evidence="10 11">
    <name type="scientific">Nocardioides eburneiflavus</name>
    <dbReference type="NCBI Taxonomy" id="2518372"/>
    <lineage>
        <taxon>Bacteria</taxon>
        <taxon>Bacillati</taxon>
        <taxon>Actinomycetota</taxon>
        <taxon>Actinomycetes</taxon>
        <taxon>Propionibacteriales</taxon>
        <taxon>Nocardioidaceae</taxon>
        <taxon>Nocardioides</taxon>
    </lineage>
</organism>
<comment type="caution">
    <text evidence="10">The sequence shown here is derived from an EMBL/GenBank/DDBJ whole genome shotgun (WGS) entry which is preliminary data.</text>
</comment>
<evidence type="ECO:0000313" key="10">
    <source>
        <dbReference type="EMBL" id="TGN62663.1"/>
    </source>
</evidence>
<evidence type="ECO:0000256" key="1">
    <source>
        <dbReference type="ARBA" id="ARBA00000798"/>
    </source>
</evidence>
<proteinExistence type="inferred from homology"/>
<reference evidence="10 11" key="1">
    <citation type="submission" date="2019-04" db="EMBL/GenBank/DDBJ databases">
        <title>Three New Species of Nocardioides, Nocardioides euryhalodurans sp. nov., Nocardioides seonyuensis sp. nov. and Nocardioides eburneoflavus sp. nov. Isolated from Soil.</title>
        <authorList>
            <person name="Roh S.G."/>
            <person name="Lee C."/>
            <person name="Kim M.-K."/>
            <person name="Kim S.B."/>
        </authorList>
    </citation>
    <scope>NUCLEOTIDE SEQUENCE [LARGE SCALE GENOMIC DNA]</scope>
    <source>
        <strain evidence="10 11">MMS17-SY213</strain>
    </source>
</reference>
<evidence type="ECO:0000256" key="8">
    <source>
        <dbReference type="SAM" id="SignalP"/>
    </source>
</evidence>
<evidence type="ECO:0000256" key="2">
    <source>
        <dbReference type="ARBA" id="ARBA00008664"/>
    </source>
</evidence>
<dbReference type="InterPro" id="IPR051406">
    <property type="entry name" value="PLD_domain"/>
</dbReference>
<keyword evidence="6" id="KW-0443">Lipid metabolism</keyword>
<dbReference type="GO" id="GO:0016891">
    <property type="term" value="F:RNA endonuclease activity producing 5'-phosphomonoesters, hydrolytic mechanism"/>
    <property type="evidence" value="ECO:0007669"/>
    <property type="project" value="TreeGrafter"/>
</dbReference>
<feature type="domain" description="Phospholipase D-like" evidence="9">
    <location>
        <begin position="298"/>
        <end position="430"/>
    </location>
</feature>
<keyword evidence="5" id="KW-0442">Lipid degradation</keyword>
<dbReference type="GO" id="GO:0004630">
    <property type="term" value="F:phospholipase D activity"/>
    <property type="evidence" value="ECO:0007669"/>
    <property type="project" value="UniProtKB-EC"/>
</dbReference>